<dbReference type="EMBL" id="JAACXV010000334">
    <property type="protein sequence ID" value="KAF7279887.1"/>
    <property type="molecule type" value="Genomic_DNA"/>
</dbReference>
<gene>
    <name evidence="2" type="ORF">GWI33_006648</name>
</gene>
<evidence type="ECO:0000313" key="2">
    <source>
        <dbReference type="EMBL" id="KAF7279887.1"/>
    </source>
</evidence>
<protein>
    <submittedName>
        <fullName evidence="2">Uncharacterized protein</fullName>
    </submittedName>
</protein>
<dbReference type="AlphaFoldDB" id="A0A834IEN9"/>
<name>A0A834IEN9_RHYFE</name>
<comment type="caution">
    <text evidence="2">The sequence shown here is derived from an EMBL/GenBank/DDBJ whole genome shotgun (WGS) entry which is preliminary data.</text>
</comment>
<evidence type="ECO:0000256" key="1">
    <source>
        <dbReference type="SAM" id="Phobius"/>
    </source>
</evidence>
<feature type="transmembrane region" description="Helical" evidence="1">
    <location>
        <begin position="20"/>
        <end position="39"/>
    </location>
</feature>
<keyword evidence="1" id="KW-0472">Membrane</keyword>
<keyword evidence="1" id="KW-0812">Transmembrane</keyword>
<keyword evidence="3" id="KW-1185">Reference proteome</keyword>
<dbReference type="Proteomes" id="UP000625711">
    <property type="component" value="Unassembled WGS sequence"/>
</dbReference>
<reference evidence="2" key="1">
    <citation type="submission" date="2020-08" db="EMBL/GenBank/DDBJ databases">
        <title>Genome sequencing and assembly of the red palm weevil Rhynchophorus ferrugineus.</title>
        <authorList>
            <person name="Dias G.B."/>
            <person name="Bergman C.M."/>
            <person name="Manee M."/>
        </authorList>
    </citation>
    <scope>NUCLEOTIDE SEQUENCE</scope>
    <source>
        <strain evidence="2">AA-2017</strain>
        <tissue evidence="2">Whole larva</tissue>
    </source>
</reference>
<proteinExistence type="predicted"/>
<sequence length="120" mass="13757">MPEPMILPTITVMPLTRVIFGFRVISVSWVLASSMANVIRQPSGRTRAVPSTERGRITLALGSQARRTLSRHWMKTDQYPGPDGWANLTWLRWSARPPLVFRLVDLNRERRNGRQMFGVL</sequence>
<accession>A0A834IEN9</accession>
<keyword evidence="1" id="KW-1133">Transmembrane helix</keyword>
<evidence type="ECO:0000313" key="3">
    <source>
        <dbReference type="Proteomes" id="UP000625711"/>
    </source>
</evidence>
<organism evidence="2 3">
    <name type="scientific">Rhynchophorus ferrugineus</name>
    <name type="common">Red palm weevil</name>
    <name type="synonym">Curculio ferrugineus</name>
    <dbReference type="NCBI Taxonomy" id="354439"/>
    <lineage>
        <taxon>Eukaryota</taxon>
        <taxon>Metazoa</taxon>
        <taxon>Ecdysozoa</taxon>
        <taxon>Arthropoda</taxon>
        <taxon>Hexapoda</taxon>
        <taxon>Insecta</taxon>
        <taxon>Pterygota</taxon>
        <taxon>Neoptera</taxon>
        <taxon>Endopterygota</taxon>
        <taxon>Coleoptera</taxon>
        <taxon>Polyphaga</taxon>
        <taxon>Cucujiformia</taxon>
        <taxon>Curculionidae</taxon>
        <taxon>Dryophthorinae</taxon>
        <taxon>Rhynchophorus</taxon>
    </lineage>
</organism>